<proteinExistence type="predicted"/>
<name>A0A9N9DI44_9GLOM</name>
<accession>A0A9N9DI44</accession>
<dbReference type="Proteomes" id="UP000789396">
    <property type="component" value="Unassembled WGS sequence"/>
</dbReference>
<sequence>CFGTSEEKYFVKYIDRIYDKLQEKYDQIYLVRNERFFKLYNFEDGKPFEPDYVLFLRQKNPSKKSYYQVFIEPKGAYLKEKEI</sequence>
<evidence type="ECO:0000313" key="2">
    <source>
        <dbReference type="Proteomes" id="UP000789396"/>
    </source>
</evidence>
<keyword evidence="2" id="KW-1185">Reference proteome</keyword>
<organism evidence="1 2">
    <name type="scientific">Racocetra fulgida</name>
    <dbReference type="NCBI Taxonomy" id="60492"/>
    <lineage>
        <taxon>Eukaryota</taxon>
        <taxon>Fungi</taxon>
        <taxon>Fungi incertae sedis</taxon>
        <taxon>Mucoromycota</taxon>
        <taxon>Glomeromycotina</taxon>
        <taxon>Glomeromycetes</taxon>
        <taxon>Diversisporales</taxon>
        <taxon>Gigasporaceae</taxon>
        <taxon>Racocetra</taxon>
    </lineage>
</organism>
<dbReference type="OrthoDB" id="2409532at2759"/>
<dbReference type="AlphaFoldDB" id="A0A9N9DI44"/>
<dbReference type="EMBL" id="CAJVPZ010012548">
    <property type="protein sequence ID" value="CAG8640753.1"/>
    <property type="molecule type" value="Genomic_DNA"/>
</dbReference>
<evidence type="ECO:0000313" key="1">
    <source>
        <dbReference type="EMBL" id="CAG8640753.1"/>
    </source>
</evidence>
<reference evidence="1" key="1">
    <citation type="submission" date="2021-06" db="EMBL/GenBank/DDBJ databases">
        <authorList>
            <person name="Kallberg Y."/>
            <person name="Tangrot J."/>
            <person name="Rosling A."/>
        </authorList>
    </citation>
    <scope>NUCLEOTIDE SEQUENCE</scope>
    <source>
        <strain evidence="1">IN212</strain>
    </source>
</reference>
<feature type="non-terminal residue" evidence="1">
    <location>
        <position position="1"/>
    </location>
</feature>
<protein>
    <submittedName>
        <fullName evidence="1">5152_t:CDS:1</fullName>
    </submittedName>
</protein>
<comment type="caution">
    <text evidence="1">The sequence shown here is derived from an EMBL/GenBank/DDBJ whole genome shotgun (WGS) entry which is preliminary data.</text>
</comment>
<gene>
    <name evidence="1" type="ORF">RFULGI_LOCUS8074</name>
</gene>